<evidence type="ECO:0000313" key="5">
    <source>
        <dbReference type="Proteomes" id="UP000694843"/>
    </source>
</evidence>
<dbReference type="Pfam" id="PF21032">
    <property type="entry name" value="PROPPIN"/>
    <property type="match status" value="2"/>
</dbReference>
<evidence type="ECO:0000313" key="6">
    <source>
        <dbReference type="RefSeq" id="XP_047740516.1"/>
    </source>
</evidence>
<proteinExistence type="inferred from homology"/>
<feature type="region of interest" description="Disordered" evidence="4">
    <location>
        <begin position="1"/>
        <end position="24"/>
    </location>
</feature>
<evidence type="ECO:0000256" key="2">
    <source>
        <dbReference type="ARBA" id="ARBA00022737"/>
    </source>
</evidence>
<dbReference type="PANTHER" id="PTHR11227">
    <property type="entry name" value="WD-REPEAT PROTEIN INTERACTING WITH PHOSPHOINOSIDES WIPI -RELATED"/>
    <property type="match status" value="1"/>
</dbReference>
<dbReference type="InterPro" id="IPR015943">
    <property type="entry name" value="WD40/YVTN_repeat-like_dom_sf"/>
</dbReference>
<dbReference type="AlphaFoldDB" id="A0A979FVV7"/>
<evidence type="ECO:0000256" key="4">
    <source>
        <dbReference type="SAM" id="MobiDB-lite"/>
    </source>
</evidence>
<accession>A0A979FVV7</accession>
<dbReference type="SUPFAM" id="SSF50978">
    <property type="entry name" value="WD40 repeat-like"/>
    <property type="match status" value="1"/>
</dbReference>
<feature type="compositionally biased region" description="Low complexity" evidence="4">
    <location>
        <begin position="9"/>
        <end position="20"/>
    </location>
</feature>
<dbReference type="RefSeq" id="XP_047740516.1">
    <property type="nucleotide sequence ID" value="XM_047884560.1"/>
</dbReference>
<dbReference type="InterPro" id="IPR048720">
    <property type="entry name" value="PROPPIN"/>
</dbReference>
<keyword evidence="1" id="KW-0853">WD repeat</keyword>
<feature type="non-terminal residue" evidence="6">
    <location>
        <position position="254"/>
    </location>
</feature>
<dbReference type="Proteomes" id="UP000694843">
    <property type="component" value="Unplaced"/>
</dbReference>
<dbReference type="GeneID" id="108669480"/>
<reference evidence="6" key="1">
    <citation type="submission" date="2025-08" db="UniProtKB">
        <authorList>
            <consortium name="RefSeq"/>
        </authorList>
    </citation>
    <scope>IDENTIFICATION</scope>
    <source>
        <tissue evidence="6">Whole organism</tissue>
    </source>
</reference>
<gene>
    <name evidence="6" type="primary">LOC108669480</name>
</gene>
<name>A0A979FVV7_HYAAZ</name>
<dbReference type="InterPro" id="IPR036322">
    <property type="entry name" value="WD40_repeat_dom_sf"/>
</dbReference>
<evidence type="ECO:0000256" key="3">
    <source>
        <dbReference type="ARBA" id="ARBA00025740"/>
    </source>
</evidence>
<sequence>MGDRSATVGSEAELGGLSSGQEEEAPDDVRCANFNQDFTWVPTCLREATISLCPPTGTRGQCCVSNCVVVQRLYVSSLVAVVSEDHPRKLCLNHFKKNSHICSYTYITSILNVLLNRERLVVVCEDKLSVHVVKDMELVHTITDTPHNPAGLCALANSPTNAHLAYPASTTHGVVQVFHAVALLATASVKGTVVRVFSVLGEAAGEKLWELRRGMTRSVTIHSLAFSGDASLLGASSSSPTVHIFRLAPPPAPP</sequence>
<keyword evidence="5" id="KW-1185">Reference proteome</keyword>
<evidence type="ECO:0000256" key="1">
    <source>
        <dbReference type="ARBA" id="ARBA00022574"/>
    </source>
</evidence>
<organism evidence="5 6">
    <name type="scientific">Hyalella azteca</name>
    <name type="common">Amphipod</name>
    <dbReference type="NCBI Taxonomy" id="294128"/>
    <lineage>
        <taxon>Eukaryota</taxon>
        <taxon>Metazoa</taxon>
        <taxon>Ecdysozoa</taxon>
        <taxon>Arthropoda</taxon>
        <taxon>Crustacea</taxon>
        <taxon>Multicrustacea</taxon>
        <taxon>Malacostraca</taxon>
        <taxon>Eumalacostraca</taxon>
        <taxon>Peracarida</taxon>
        <taxon>Amphipoda</taxon>
        <taxon>Senticaudata</taxon>
        <taxon>Talitrida</taxon>
        <taxon>Talitroidea</taxon>
        <taxon>Hyalellidae</taxon>
        <taxon>Hyalella</taxon>
    </lineage>
</organism>
<dbReference type="OrthoDB" id="1667587at2759"/>
<protein>
    <submittedName>
        <fullName evidence="6">WD repeat domain phosphoinositide-interacting protein 2-like</fullName>
    </submittedName>
</protein>
<comment type="similarity">
    <text evidence="3">Belongs to the WD repeat PROPPIN family.</text>
</comment>
<keyword evidence="2" id="KW-0677">Repeat</keyword>
<dbReference type="Gene3D" id="2.130.10.10">
    <property type="entry name" value="YVTN repeat-like/Quinoprotein amine dehydrogenase"/>
    <property type="match status" value="1"/>
</dbReference>
<dbReference type="KEGG" id="hazt:108669480"/>